<sequence length="239" mass="27220">MIKPINIANIPVKPYTSFEHVLESIFDEKYKVIPGVAIAINPEKILKSLESDEIKQILLDATIPYADGIGVVKVMEKKSKQKLARIPGSELWLEVLKKASLSGEPIFLLGSKKNIINQCAQKLVDELDSNIVGISDGYFSEQEKLIKEIHFSGASIVIVALGSPKQEVFINHCKKVHPNAFYMGVGGSFDVYVGNVKRAPSFWINLNLEWLYRLLKEPKRFFRQLRLFKFIYMYIFNKI</sequence>
<evidence type="ECO:0000313" key="4">
    <source>
        <dbReference type="Proteomes" id="UP000315303"/>
    </source>
</evidence>
<dbReference type="EMBL" id="SAWY01000009">
    <property type="protein sequence ID" value="TPH17072.1"/>
    <property type="molecule type" value="Genomic_DNA"/>
</dbReference>
<protein>
    <submittedName>
        <fullName evidence="3">WecB/TagA/CpsF family glycosyltransferase</fullName>
    </submittedName>
</protein>
<evidence type="ECO:0000256" key="1">
    <source>
        <dbReference type="ARBA" id="ARBA00022676"/>
    </source>
</evidence>
<evidence type="ECO:0000256" key="2">
    <source>
        <dbReference type="ARBA" id="ARBA00022679"/>
    </source>
</evidence>
<dbReference type="GO" id="GO:0016758">
    <property type="term" value="F:hexosyltransferase activity"/>
    <property type="evidence" value="ECO:0007669"/>
    <property type="project" value="TreeGrafter"/>
</dbReference>
<organism evidence="3 4">
    <name type="scientific">Litorilituus lipolyticus</name>
    <dbReference type="NCBI Taxonomy" id="2491017"/>
    <lineage>
        <taxon>Bacteria</taxon>
        <taxon>Pseudomonadati</taxon>
        <taxon>Pseudomonadota</taxon>
        <taxon>Gammaproteobacteria</taxon>
        <taxon>Alteromonadales</taxon>
        <taxon>Colwelliaceae</taxon>
        <taxon>Litorilituus</taxon>
    </lineage>
</organism>
<keyword evidence="4" id="KW-1185">Reference proteome</keyword>
<gene>
    <name evidence="3" type="ORF">EPA86_05155</name>
</gene>
<keyword evidence="1" id="KW-0328">Glycosyltransferase</keyword>
<dbReference type="PANTHER" id="PTHR34136">
    <property type="match status" value="1"/>
</dbReference>
<dbReference type="Proteomes" id="UP000315303">
    <property type="component" value="Unassembled WGS sequence"/>
</dbReference>
<reference evidence="3 4" key="1">
    <citation type="submission" date="2019-01" db="EMBL/GenBank/DDBJ databases">
        <title>Litorilituus lipolytica sp. nov., isolated from intertidal sand of the Yellow Sea in China.</title>
        <authorList>
            <person name="Liu A."/>
        </authorList>
    </citation>
    <scope>NUCLEOTIDE SEQUENCE [LARGE SCALE GENOMIC DNA]</scope>
    <source>
        <strain evidence="3 4">RZ04</strain>
    </source>
</reference>
<dbReference type="NCBIfam" id="TIGR00696">
    <property type="entry name" value="wecG_tagA_cpsF"/>
    <property type="match status" value="1"/>
</dbReference>
<dbReference type="CDD" id="cd06533">
    <property type="entry name" value="Glyco_transf_WecG_TagA"/>
    <property type="match status" value="1"/>
</dbReference>
<dbReference type="RefSeq" id="WP_140602353.1">
    <property type="nucleotide sequence ID" value="NZ_SAWY01000009.1"/>
</dbReference>
<dbReference type="PANTHER" id="PTHR34136:SF1">
    <property type="entry name" value="UDP-N-ACETYL-D-MANNOSAMINURONIC ACID TRANSFERASE"/>
    <property type="match status" value="1"/>
</dbReference>
<dbReference type="OrthoDB" id="9808602at2"/>
<dbReference type="AlphaFoldDB" id="A0A502KZN6"/>
<evidence type="ECO:0000313" key="3">
    <source>
        <dbReference type="EMBL" id="TPH17072.1"/>
    </source>
</evidence>
<keyword evidence="2 3" id="KW-0808">Transferase</keyword>
<name>A0A502KZN6_9GAMM</name>
<dbReference type="Pfam" id="PF03808">
    <property type="entry name" value="Glyco_tran_WecG"/>
    <property type="match status" value="1"/>
</dbReference>
<comment type="caution">
    <text evidence="3">The sequence shown here is derived from an EMBL/GenBank/DDBJ whole genome shotgun (WGS) entry which is preliminary data.</text>
</comment>
<accession>A0A502KZN6</accession>
<proteinExistence type="predicted"/>
<dbReference type="InterPro" id="IPR004629">
    <property type="entry name" value="WecG_TagA_CpsF"/>
</dbReference>